<name>A0AAP0MF48_9ROSI</name>
<reference evidence="1 2" key="1">
    <citation type="submission" date="2024-05" db="EMBL/GenBank/DDBJ databases">
        <title>Haplotype-resolved chromosome-level genome assembly of Huyou (Citrus changshanensis).</title>
        <authorList>
            <person name="Miao C."/>
            <person name="Chen W."/>
            <person name="Wu Y."/>
            <person name="Wang L."/>
            <person name="Zhao S."/>
            <person name="Grierson D."/>
            <person name="Xu C."/>
            <person name="Chen K."/>
        </authorList>
    </citation>
    <scope>NUCLEOTIDE SEQUENCE [LARGE SCALE GENOMIC DNA]</scope>
    <source>
        <strain evidence="1">01-14</strain>
        <tissue evidence="1">Leaf</tissue>
    </source>
</reference>
<accession>A0AAP0MF48</accession>
<dbReference type="Proteomes" id="UP001428341">
    <property type="component" value="Unassembled WGS sequence"/>
</dbReference>
<protein>
    <submittedName>
        <fullName evidence="1">Uncharacterized protein</fullName>
    </submittedName>
</protein>
<organism evidence="1 2">
    <name type="scientific">Citrus x changshan-huyou</name>
    <dbReference type="NCBI Taxonomy" id="2935761"/>
    <lineage>
        <taxon>Eukaryota</taxon>
        <taxon>Viridiplantae</taxon>
        <taxon>Streptophyta</taxon>
        <taxon>Embryophyta</taxon>
        <taxon>Tracheophyta</taxon>
        <taxon>Spermatophyta</taxon>
        <taxon>Magnoliopsida</taxon>
        <taxon>eudicotyledons</taxon>
        <taxon>Gunneridae</taxon>
        <taxon>Pentapetalae</taxon>
        <taxon>rosids</taxon>
        <taxon>malvids</taxon>
        <taxon>Sapindales</taxon>
        <taxon>Rutaceae</taxon>
        <taxon>Aurantioideae</taxon>
        <taxon>Citrus</taxon>
    </lineage>
</organism>
<proteinExistence type="predicted"/>
<evidence type="ECO:0000313" key="1">
    <source>
        <dbReference type="EMBL" id="KAK9208355.1"/>
    </source>
</evidence>
<comment type="caution">
    <text evidence="1">The sequence shown here is derived from an EMBL/GenBank/DDBJ whole genome shotgun (WGS) entry which is preliminary data.</text>
</comment>
<sequence>MPCPKEHVTPTYQKQSVNCIVIRLTPLIFGPAVSKKGHRISLPFHFSRVHISTVKKLGQIDDVFGVTMMMK</sequence>
<dbReference type="EMBL" id="JBCGBO010000004">
    <property type="protein sequence ID" value="KAK9208355.1"/>
    <property type="molecule type" value="Genomic_DNA"/>
</dbReference>
<keyword evidence="2" id="KW-1185">Reference proteome</keyword>
<gene>
    <name evidence="1" type="ORF">WN944_000709</name>
</gene>
<dbReference type="AlphaFoldDB" id="A0AAP0MF48"/>
<evidence type="ECO:0000313" key="2">
    <source>
        <dbReference type="Proteomes" id="UP001428341"/>
    </source>
</evidence>